<protein>
    <submittedName>
        <fullName evidence="1">Uncharacterized protein</fullName>
    </submittedName>
</protein>
<dbReference type="Proteomes" id="UP000821845">
    <property type="component" value="Chromosome 10"/>
</dbReference>
<accession>A0ACB7TB12</accession>
<dbReference type="EMBL" id="CM023490">
    <property type="protein sequence ID" value="KAH6943349.1"/>
    <property type="molecule type" value="Genomic_DNA"/>
</dbReference>
<comment type="caution">
    <text evidence="1">The sequence shown here is derived from an EMBL/GenBank/DDBJ whole genome shotgun (WGS) entry which is preliminary data.</text>
</comment>
<sequence>MVTDRQGDDERSGARGEFPFPDVIFSRVVVERAYAPFVSVSALPEERGRKARPSGVLSRENGARKALPKNCVPEGKLRPLAEGPYARTAMWEAAKGACFVCLLGARG</sequence>
<proteinExistence type="predicted"/>
<name>A0ACB7TB12_HYAAI</name>
<keyword evidence="2" id="KW-1185">Reference proteome</keyword>
<evidence type="ECO:0000313" key="1">
    <source>
        <dbReference type="EMBL" id="KAH6943349.1"/>
    </source>
</evidence>
<evidence type="ECO:0000313" key="2">
    <source>
        <dbReference type="Proteomes" id="UP000821845"/>
    </source>
</evidence>
<gene>
    <name evidence="1" type="ORF">HPB50_020219</name>
</gene>
<organism evidence="1 2">
    <name type="scientific">Hyalomma asiaticum</name>
    <name type="common">Tick</name>
    <dbReference type="NCBI Taxonomy" id="266040"/>
    <lineage>
        <taxon>Eukaryota</taxon>
        <taxon>Metazoa</taxon>
        <taxon>Ecdysozoa</taxon>
        <taxon>Arthropoda</taxon>
        <taxon>Chelicerata</taxon>
        <taxon>Arachnida</taxon>
        <taxon>Acari</taxon>
        <taxon>Parasitiformes</taxon>
        <taxon>Ixodida</taxon>
        <taxon>Ixodoidea</taxon>
        <taxon>Ixodidae</taxon>
        <taxon>Hyalomminae</taxon>
        <taxon>Hyalomma</taxon>
    </lineage>
</organism>
<reference evidence="1" key="1">
    <citation type="submission" date="2020-05" db="EMBL/GenBank/DDBJ databases">
        <title>Large-scale comparative analyses of tick genomes elucidate their genetic diversity and vector capacities.</title>
        <authorList>
            <person name="Jia N."/>
            <person name="Wang J."/>
            <person name="Shi W."/>
            <person name="Du L."/>
            <person name="Sun Y."/>
            <person name="Zhan W."/>
            <person name="Jiang J."/>
            <person name="Wang Q."/>
            <person name="Zhang B."/>
            <person name="Ji P."/>
            <person name="Sakyi L.B."/>
            <person name="Cui X."/>
            <person name="Yuan T."/>
            <person name="Jiang B."/>
            <person name="Yang W."/>
            <person name="Lam T.T.-Y."/>
            <person name="Chang Q."/>
            <person name="Ding S."/>
            <person name="Wang X."/>
            <person name="Zhu J."/>
            <person name="Ruan X."/>
            <person name="Zhao L."/>
            <person name="Wei J."/>
            <person name="Que T."/>
            <person name="Du C."/>
            <person name="Cheng J."/>
            <person name="Dai P."/>
            <person name="Han X."/>
            <person name="Huang E."/>
            <person name="Gao Y."/>
            <person name="Liu J."/>
            <person name="Shao H."/>
            <person name="Ye R."/>
            <person name="Li L."/>
            <person name="Wei W."/>
            <person name="Wang X."/>
            <person name="Wang C."/>
            <person name="Yang T."/>
            <person name="Huo Q."/>
            <person name="Li W."/>
            <person name="Guo W."/>
            <person name="Chen H."/>
            <person name="Zhou L."/>
            <person name="Ni X."/>
            <person name="Tian J."/>
            <person name="Zhou Y."/>
            <person name="Sheng Y."/>
            <person name="Liu T."/>
            <person name="Pan Y."/>
            <person name="Xia L."/>
            <person name="Li J."/>
            <person name="Zhao F."/>
            <person name="Cao W."/>
        </authorList>
    </citation>
    <scope>NUCLEOTIDE SEQUENCE</scope>
    <source>
        <strain evidence="1">Hyas-2018</strain>
    </source>
</reference>